<dbReference type="InterPro" id="IPR007791">
    <property type="entry name" value="DjlA_N"/>
</dbReference>
<evidence type="ECO:0000313" key="2">
    <source>
        <dbReference type="EMBL" id="TFE85510.1"/>
    </source>
</evidence>
<keyword evidence="3" id="KW-1185">Reference proteome</keyword>
<dbReference type="RefSeq" id="WP_134755050.1">
    <property type="nucleotide sequence ID" value="NZ_MYFO02000015.1"/>
</dbReference>
<dbReference type="Gene3D" id="1.10.3680.10">
    <property type="entry name" value="TerB-like"/>
    <property type="match status" value="1"/>
</dbReference>
<protein>
    <submittedName>
        <fullName evidence="2">Tellurite resistance TerB</fullName>
    </submittedName>
</protein>
<dbReference type="CDD" id="cd07176">
    <property type="entry name" value="terB"/>
    <property type="match status" value="1"/>
</dbReference>
<dbReference type="InterPro" id="IPR029024">
    <property type="entry name" value="TerB-like"/>
</dbReference>
<accession>A0A4Y8PXD0</accession>
<gene>
    <name evidence="2" type="ORF">B5M42_17320</name>
</gene>
<dbReference type="Proteomes" id="UP000298246">
    <property type="component" value="Unassembled WGS sequence"/>
</dbReference>
<sequence>MSTFKSWLQNTKQGLTDQVKKYKNKDFLDAVVAGCAVVAAADGSIDSSEKQKMAGYISRSEELKVFGISDAIARFNHFAGNYEFDAIIGKQEALKTIGKFNGKPDMGRVIVGVCCAVGAADGDFDPKEQAVVREICGALGLNPGEFGV</sequence>
<reference evidence="2 3" key="1">
    <citation type="submission" date="2017-03" db="EMBL/GenBank/DDBJ databases">
        <title>Isolation of Levoglucosan Utilizing Bacteria.</title>
        <authorList>
            <person name="Arya A.S."/>
        </authorList>
    </citation>
    <scope>NUCLEOTIDE SEQUENCE [LARGE SCALE GENOMIC DNA]</scope>
    <source>
        <strain evidence="2 3">MEC069</strain>
    </source>
</reference>
<organism evidence="2 3">
    <name type="scientific">Paenibacillus athensensis</name>
    <dbReference type="NCBI Taxonomy" id="1967502"/>
    <lineage>
        <taxon>Bacteria</taxon>
        <taxon>Bacillati</taxon>
        <taxon>Bacillota</taxon>
        <taxon>Bacilli</taxon>
        <taxon>Bacillales</taxon>
        <taxon>Paenibacillaceae</taxon>
        <taxon>Paenibacillus</taxon>
    </lineage>
</organism>
<evidence type="ECO:0000259" key="1">
    <source>
        <dbReference type="Pfam" id="PF05099"/>
    </source>
</evidence>
<proteinExistence type="predicted"/>
<evidence type="ECO:0000313" key="3">
    <source>
        <dbReference type="Proteomes" id="UP000298246"/>
    </source>
</evidence>
<name>A0A4Y8PXD0_9BACL</name>
<dbReference type="SUPFAM" id="SSF158682">
    <property type="entry name" value="TerB-like"/>
    <property type="match status" value="1"/>
</dbReference>
<dbReference type="OrthoDB" id="289262at2"/>
<feature type="domain" description="Co-chaperone DjlA N-terminal" evidence="1">
    <location>
        <begin position="29"/>
        <end position="146"/>
    </location>
</feature>
<dbReference type="EMBL" id="MYFO01000025">
    <property type="protein sequence ID" value="TFE85510.1"/>
    <property type="molecule type" value="Genomic_DNA"/>
</dbReference>
<comment type="caution">
    <text evidence="2">The sequence shown here is derived from an EMBL/GenBank/DDBJ whole genome shotgun (WGS) entry which is preliminary data.</text>
</comment>
<dbReference type="AlphaFoldDB" id="A0A4Y8PXD0"/>
<dbReference type="Pfam" id="PF05099">
    <property type="entry name" value="TerB"/>
    <property type="match status" value="1"/>
</dbReference>